<dbReference type="GO" id="GO:0016887">
    <property type="term" value="F:ATP hydrolysis activity"/>
    <property type="evidence" value="ECO:0007669"/>
    <property type="project" value="InterPro"/>
</dbReference>
<name>A0A5E4LMU5_9ARCH</name>
<reference evidence="4 5" key="1">
    <citation type="submission" date="2019-08" db="EMBL/GenBank/DDBJ databases">
        <authorList>
            <person name="Vazquez-Campos X."/>
        </authorList>
    </citation>
    <scope>NUCLEOTIDE SEQUENCE [LARGE SCALE GENOMIC DNA]</scope>
    <source>
        <strain evidence="4">LFW-283_2</strain>
    </source>
</reference>
<proteinExistence type="predicted"/>
<feature type="coiled-coil region" evidence="2">
    <location>
        <begin position="313"/>
        <end position="387"/>
    </location>
</feature>
<dbReference type="SUPFAM" id="SSF52540">
    <property type="entry name" value="P-loop containing nucleoside triphosphate hydrolases"/>
    <property type="match status" value="2"/>
</dbReference>
<sequence length="1121" mass="126826">MVFISRLRLKNFKSFKAADVQLPKTFVCFAGPNGSGKSNLCDAIRFVMGEISLKSLRAKKVTDLIHTGSRTAEVSLVLQSENDGHGYEIRRAIREDGKIRYRLNDKKTTRGSVVEALKKHNLDSSGRNTIAQGEVQRIINMNGKERRQIIDSVAGIADFEEKKKEALNELNMVDTRIKDSRLVLGERKAFLDELEREKEIAIKYTGAKKSLANAKGTLLKNEMERLEKELTNVSKQENKLNETRKIKEQEMADVETKVTEIDSKRSKTSEELQSKQKTNTMIRRLEELKASCGSKKQLVLDKETFVKGIKTEKEEIERETSKEKEVIAAIEKELAALRRDLKKADEELTKHGGAVEDDRIAEIRKTLEHEEKELAAIKEKLTFFTSEIEAKKQLIDAKKTEQTNILPNDERSEEKQEDMGLLRKEVDRIAKEIDRSFSKTKEINSQMGELDKQMLELKEKLSIFKVRSSPQLANPALSFISELTKPGSGIYGTVADLISFDPEYSTAVEAAGGARLLYVVVDGIDRATEVIEKLKKAKAGRATFIPLDSIRTPAPAKAGKFSSILDVVECKSEVRRAMEYVFADTLLVDGVADAKKLGIGTGRMVTLEGEIFERSGIVSGGRAQSGLLNNNQLRKIENEFNDVKSTKDSFLQELYTIREEESKMRAEKAKLEIQIKTHEMKEKIEQDRRKEIEHLIRRKEQITDEIKGLEESIKNRSEEREKLTKVVAEAEGKVAGLKEKLKAAEGEFRRSSEESSKKRADLSATVSSLKATIEGKTSEIEIRNKEHMAKQERSKKLNKDEKEALEKIREVQKQIGDEEKELTHTEEKMKSASKEIEQLFEQMKSYEDELQEMGKKRGQIRIELDKAMKDINQMTVKTATAQTRLEDIKAEFAAYGDAEFLKVEKEELSNMVRGAEEILSTIGNVNMAAIEMYDKKKAEMADIEQKIEKLDQEREAILSMIGEIEEHKKEAFSETFNAVSDNFSKMFKYIQVGQGHLYLSNPSDPFESGLFIKLRRNNQEHALDALSGGEKTLIAMMFVFALQMFKPAPFYILDEVDAALDKANSKNLADLVNGMSKDSQFIMVTHNDTVMSNADSVIGVTKVDGVSKLVGIKLKQAMKEM</sequence>
<dbReference type="PANTHER" id="PTHR43977">
    <property type="entry name" value="STRUCTURAL MAINTENANCE OF CHROMOSOMES PROTEIN 3"/>
    <property type="match status" value="1"/>
</dbReference>
<feature type="coiled-coil region" evidence="2">
    <location>
        <begin position="209"/>
        <end position="257"/>
    </location>
</feature>
<dbReference type="InterPro" id="IPR010935">
    <property type="entry name" value="SMC_hinge"/>
</dbReference>
<dbReference type="InterPro" id="IPR036277">
    <property type="entry name" value="SMC_hinge_sf"/>
</dbReference>
<dbReference type="PIRSF" id="PIRSF005719">
    <property type="entry name" value="SMC"/>
    <property type="match status" value="1"/>
</dbReference>
<dbReference type="Proteomes" id="UP000789941">
    <property type="component" value="Unassembled WGS sequence"/>
</dbReference>
<dbReference type="InterPro" id="IPR024704">
    <property type="entry name" value="SMC"/>
</dbReference>
<dbReference type="EMBL" id="CABMJJ010000007">
    <property type="protein sequence ID" value="VVC03304.1"/>
    <property type="molecule type" value="Genomic_DNA"/>
</dbReference>
<dbReference type="Gene3D" id="3.40.50.300">
    <property type="entry name" value="P-loop containing nucleotide triphosphate hydrolases"/>
    <property type="match status" value="2"/>
</dbReference>
<evidence type="ECO:0000256" key="2">
    <source>
        <dbReference type="SAM" id="Coils"/>
    </source>
</evidence>
<dbReference type="GO" id="GO:0051276">
    <property type="term" value="P:chromosome organization"/>
    <property type="evidence" value="ECO:0007669"/>
    <property type="project" value="InterPro"/>
</dbReference>
<dbReference type="InterPro" id="IPR027417">
    <property type="entry name" value="P-loop_NTPase"/>
</dbReference>
<keyword evidence="1 2" id="KW-0175">Coiled coil</keyword>
<evidence type="ECO:0000313" key="5">
    <source>
        <dbReference type="Proteomes" id="UP000789941"/>
    </source>
</evidence>
<accession>A0A5E4LMU5</accession>
<feature type="coiled-coil region" evidence="2">
    <location>
        <begin position="794"/>
        <end position="863"/>
    </location>
</feature>
<gene>
    <name evidence="4" type="primary">smc_1</name>
    <name evidence="4" type="ORF">LFW2832_00281</name>
</gene>
<dbReference type="Gene3D" id="3.30.70.1620">
    <property type="match status" value="1"/>
</dbReference>
<dbReference type="SMART" id="SM00968">
    <property type="entry name" value="SMC_hinge"/>
    <property type="match status" value="1"/>
</dbReference>
<organism evidence="4 5">
    <name type="scientific">Candidatus Bilamarchaeum dharawalense</name>
    <dbReference type="NCBI Taxonomy" id="2885759"/>
    <lineage>
        <taxon>Archaea</taxon>
        <taxon>Candidatus Micrarchaeota</taxon>
        <taxon>Candidatus Micrarchaeia</taxon>
        <taxon>Candidatus Anstonellales</taxon>
        <taxon>Candidatus Bilamarchaeaceae</taxon>
        <taxon>Candidatus Bilamarchaeum</taxon>
    </lineage>
</organism>
<evidence type="ECO:0000259" key="3">
    <source>
        <dbReference type="SMART" id="SM00968"/>
    </source>
</evidence>
<feature type="coiled-coil region" evidence="2">
    <location>
        <begin position="633"/>
        <end position="754"/>
    </location>
</feature>
<dbReference type="Gene3D" id="1.20.1060.20">
    <property type="match status" value="1"/>
</dbReference>
<protein>
    <submittedName>
        <fullName evidence="4">Chromosome partition protein Smc</fullName>
    </submittedName>
</protein>
<dbReference type="InterPro" id="IPR003395">
    <property type="entry name" value="RecF/RecN/SMC_N"/>
</dbReference>
<comment type="caution">
    <text evidence="4">The sequence shown here is derived from an EMBL/GenBank/DDBJ whole genome shotgun (WGS) entry which is preliminary data.</text>
</comment>
<evidence type="ECO:0000313" key="4">
    <source>
        <dbReference type="EMBL" id="VVC03304.1"/>
    </source>
</evidence>
<dbReference type="GO" id="GO:0005524">
    <property type="term" value="F:ATP binding"/>
    <property type="evidence" value="ECO:0007669"/>
    <property type="project" value="InterPro"/>
</dbReference>
<feature type="coiled-coil region" evidence="2">
    <location>
        <begin position="898"/>
        <end position="970"/>
    </location>
</feature>
<dbReference type="GO" id="GO:0005694">
    <property type="term" value="C:chromosome"/>
    <property type="evidence" value="ECO:0007669"/>
    <property type="project" value="InterPro"/>
</dbReference>
<evidence type="ECO:0000256" key="1">
    <source>
        <dbReference type="ARBA" id="ARBA00023054"/>
    </source>
</evidence>
<dbReference type="Pfam" id="PF06470">
    <property type="entry name" value="SMC_hinge"/>
    <property type="match status" value="1"/>
</dbReference>
<dbReference type="AlphaFoldDB" id="A0A5E4LMU5"/>
<dbReference type="SUPFAM" id="SSF75553">
    <property type="entry name" value="Smc hinge domain"/>
    <property type="match status" value="1"/>
</dbReference>
<dbReference type="Pfam" id="PF02463">
    <property type="entry name" value="SMC_N"/>
    <property type="match status" value="1"/>
</dbReference>
<feature type="domain" description="SMC hinge" evidence="3">
    <location>
        <begin position="488"/>
        <end position="598"/>
    </location>
</feature>